<dbReference type="GO" id="GO:0005436">
    <property type="term" value="F:sodium:phosphate symporter activity"/>
    <property type="evidence" value="ECO:0007669"/>
    <property type="project" value="InterPro"/>
</dbReference>
<keyword evidence="23" id="KW-1185">Reference proteome</keyword>
<dbReference type="InParanoid" id="A0A673XM71"/>
<organism evidence="22 23">
    <name type="scientific">Salmo trutta</name>
    <name type="common">Brown trout</name>
    <dbReference type="NCBI Taxonomy" id="8032"/>
    <lineage>
        <taxon>Eukaryota</taxon>
        <taxon>Metazoa</taxon>
        <taxon>Chordata</taxon>
        <taxon>Craniata</taxon>
        <taxon>Vertebrata</taxon>
        <taxon>Euteleostomi</taxon>
        <taxon>Actinopterygii</taxon>
        <taxon>Neopterygii</taxon>
        <taxon>Teleostei</taxon>
        <taxon>Protacanthopterygii</taxon>
        <taxon>Salmoniformes</taxon>
        <taxon>Salmonidae</taxon>
        <taxon>Salmoninae</taxon>
        <taxon>Salmo</taxon>
    </lineage>
</organism>
<feature type="transmembrane region" description="Helical" evidence="21">
    <location>
        <begin position="103"/>
        <end position="126"/>
    </location>
</feature>
<reference evidence="22" key="1">
    <citation type="submission" date="2025-08" db="UniProtKB">
        <authorList>
            <consortium name="Ensembl"/>
        </authorList>
    </citation>
    <scope>IDENTIFICATION</scope>
</reference>
<comment type="function">
    <text evidence="19">Involved in actively transporting phosphate into cells via Na(+) cotransport in the renal brush border membrane. The cotransport has a Na(+):Pi stoichiometry of 3:1 and is electrogenic.</text>
</comment>
<dbReference type="InterPro" id="IPR003841">
    <property type="entry name" value="Na/Pi_transpt"/>
</dbReference>
<accession>A0A673XM71</accession>
<dbReference type="GO" id="GO:0031982">
    <property type="term" value="C:vesicle"/>
    <property type="evidence" value="ECO:0007669"/>
    <property type="project" value="TreeGrafter"/>
</dbReference>
<feature type="transmembrane region" description="Helical" evidence="21">
    <location>
        <begin position="42"/>
        <end position="66"/>
    </location>
</feature>
<evidence type="ECO:0000256" key="12">
    <source>
        <dbReference type="ARBA" id="ARBA00023157"/>
    </source>
</evidence>
<comment type="subcellular location">
    <subcellularLocation>
        <location evidence="1">Apical cell membrane</location>
        <topology evidence="1">Multi-pass membrane protein</topology>
    </subcellularLocation>
</comment>
<evidence type="ECO:0000256" key="5">
    <source>
        <dbReference type="ARBA" id="ARBA00022475"/>
    </source>
</evidence>
<evidence type="ECO:0000256" key="1">
    <source>
        <dbReference type="ARBA" id="ARBA00004424"/>
    </source>
</evidence>
<evidence type="ECO:0000256" key="19">
    <source>
        <dbReference type="ARBA" id="ARBA00045420"/>
    </source>
</evidence>
<evidence type="ECO:0000256" key="14">
    <source>
        <dbReference type="ARBA" id="ARBA00023201"/>
    </source>
</evidence>
<keyword evidence="14" id="KW-0739">Sodium transport</keyword>
<dbReference type="PANTHER" id="PTHR10010:SF21">
    <property type="entry name" value="SODIUM-DEPENDENT PHOSPHATE TRANSPORT PROTEIN 2A"/>
    <property type="match status" value="1"/>
</dbReference>
<evidence type="ECO:0000256" key="6">
    <source>
        <dbReference type="ARBA" id="ARBA00022553"/>
    </source>
</evidence>
<dbReference type="Pfam" id="PF02690">
    <property type="entry name" value="Na_Pi_cotrans"/>
    <property type="match status" value="1"/>
</dbReference>
<evidence type="ECO:0000256" key="11">
    <source>
        <dbReference type="ARBA" id="ARBA00023136"/>
    </source>
</evidence>
<evidence type="ECO:0000256" key="15">
    <source>
        <dbReference type="ARBA" id="ARBA00029614"/>
    </source>
</evidence>
<evidence type="ECO:0000313" key="23">
    <source>
        <dbReference type="Proteomes" id="UP000472277"/>
    </source>
</evidence>
<dbReference type="AlphaFoldDB" id="A0A673XM71"/>
<keyword evidence="12" id="KW-1015">Disulfide bond</keyword>
<evidence type="ECO:0000256" key="9">
    <source>
        <dbReference type="ARBA" id="ARBA00022989"/>
    </source>
</evidence>
<dbReference type="GO" id="GO:0016324">
    <property type="term" value="C:apical plasma membrane"/>
    <property type="evidence" value="ECO:0007669"/>
    <property type="project" value="UniProtKB-SubCell"/>
</dbReference>
<evidence type="ECO:0000256" key="7">
    <source>
        <dbReference type="ARBA" id="ARBA00022692"/>
    </source>
</evidence>
<keyword evidence="11 21" id="KW-0472">Membrane</keyword>
<keyword evidence="9 21" id="KW-1133">Transmembrane helix</keyword>
<evidence type="ECO:0000256" key="16">
    <source>
        <dbReference type="ARBA" id="ARBA00029764"/>
    </source>
</evidence>
<evidence type="ECO:0000313" key="22">
    <source>
        <dbReference type="Ensembl" id="ENSSTUP00000022032.1"/>
    </source>
</evidence>
<keyword evidence="13" id="KW-0325">Glycoprotein</keyword>
<evidence type="ECO:0000256" key="4">
    <source>
        <dbReference type="ARBA" id="ARBA00022448"/>
    </source>
</evidence>
<dbReference type="GO" id="GO:0005903">
    <property type="term" value="C:brush border"/>
    <property type="evidence" value="ECO:0007669"/>
    <property type="project" value="TreeGrafter"/>
</dbReference>
<evidence type="ECO:0000256" key="18">
    <source>
        <dbReference type="ARBA" id="ARBA00034042"/>
    </source>
</evidence>
<keyword evidence="7 21" id="KW-0812">Transmembrane</keyword>
<feature type="transmembrane region" description="Helical" evidence="21">
    <location>
        <begin position="138"/>
        <end position="162"/>
    </location>
</feature>
<evidence type="ECO:0000256" key="13">
    <source>
        <dbReference type="ARBA" id="ARBA00023180"/>
    </source>
</evidence>
<dbReference type="GO" id="GO:0030643">
    <property type="term" value="P:intracellular phosphate ion homeostasis"/>
    <property type="evidence" value="ECO:0007669"/>
    <property type="project" value="TreeGrafter"/>
</dbReference>
<keyword evidence="4" id="KW-0813">Transport</keyword>
<evidence type="ECO:0000256" key="2">
    <source>
        <dbReference type="ARBA" id="ARBA00005808"/>
    </source>
</evidence>
<feature type="transmembrane region" description="Helical" evidence="21">
    <location>
        <begin position="300"/>
        <end position="319"/>
    </location>
</feature>
<evidence type="ECO:0000256" key="21">
    <source>
        <dbReference type="SAM" id="Phobius"/>
    </source>
</evidence>
<feature type="transmembrane region" description="Helical" evidence="21">
    <location>
        <begin position="78"/>
        <end position="97"/>
    </location>
</feature>
<name>A0A673XM71_SALTR</name>
<dbReference type="GeneTree" id="ENSGT00950000183177"/>
<evidence type="ECO:0000256" key="20">
    <source>
        <dbReference type="ARBA" id="ARBA00046944"/>
    </source>
</evidence>
<evidence type="ECO:0000256" key="3">
    <source>
        <dbReference type="ARBA" id="ARBA00020021"/>
    </source>
</evidence>
<keyword evidence="14" id="KW-0915">Sodium</keyword>
<dbReference type="GO" id="GO:0044341">
    <property type="term" value="P:sodium-dependent phosphate transport"/>
    <property type="evidence" value="ECO:0007669"/>
    <property type="project" value="InterPro"/>
</dbReference>
<sequence length="353" mass="38558">KDDTPSPTSSPKPREGKTTTIGPDIELILNRMRELFINFSKIPLLLILLLLVCSLDTLSSVFQLAGGKIAGDIFKDNMVLPNPLAGLVVQILVTVPVQSSSTSTSIIVCVSGSLLLGVRSTVPIIMRSNIRMSVTNTIAAMMVFAGATIHYCLNWLSVLVLLPMEVATGLMTHLAHIVVTSFNIQSGEVLDSMGDESMRNRSLVKHWCHTNLVTVLTSFNTITVSTLSPPHCHRCHHCHPQIICLTTSWSQQWHLFANAQLSDLAVGLVLLACVLALLCSCLVLLFKLIKVKRTPLTCRAIWPTGYLAMFVGSGMTFIVQSSSLCIGEGLLARKDIYLLHSMHEIITNREGCL</sequence>
<comment type="similarity">
    <text evidence="2">Belongs to the SLC34A transporter family.</text>
</comment>
<keyword evidence="5" id="KW-1003">Cell membrane</keyword>
<comment type="subunit">
    <text evidence="20">Interacts via its C-terminal region with NHERF4. Interacts with NHERF1. Interacts with TMEM174; regulates SLC34A1 internalization by PTH and FGF23.</text>
</comment>
<reference evidence="22" key="2">
    <citation type="submission" date="2025-09" db="UniProtKB">
        <authorList>
            <consortium name="Ensembl"/>
        </authorList>
    </citation>
    <scope>IDENTIFICATION</scope>
</reference>
<feature type="transmembrane region" description="Helical" evidence="21">
    <location>
        <begin position="264"/>
        <end position="288"/>
    </location>
</feature>
<dbReference type="Ensembl" id="ENSSTUT00000023144.1">
    <property type="protein sequence ID" value="ENSSTUP00000022032.1"/>
    <property type="gene ID" value="ENSSTUG00000009722.1"/>
</dbReference>
<evidence type="ECO:0000256" key="17">
    <source>
        <dbReference type="ARBA" id="ARBA00031850"/>
    </source>
</evidence>
<evidence type="ECO:0000256" key="8">
    <source>
        <dbReference type="ARBA" id="ARBA00022847"/>
    </source>
</evidence>
<proteinExistence type="inferred from homology"/>
<dbReference type="OMA" id="PRREQIC"/>
<keyword evidence="8" id="KW-0769">Symport</keyword>
<comment type="catalytic activity">
    <reaction evidence="18">
        <text>3 Na(+)(out) + phosphate(out) = 3 Na(+)(in) + phosphate(in)</text>
        <dbReference type="Rhea" id="RHEA:71255"/>
        <dbReference type="ChEBI" id="CHEBI:29101"/>
        <dbReference type="ChEBI" id="CHEBI:43474"/>
    </reaction>
    <physiologicalReaction direction="left-to-right" evidence="18">
        <dbReference type="Rhea" id="RHEA:71256"/>
    </physiologicalReaction>
</comment>
<dbReference type="Proteomes" id="UP000472277">
    <property type="component" value="Chromosome 3"/>
</dbReference>
<keyword evidence="10" id="KW-0406">Ion transport</keyword>
<keyword evidence="6" id="KW-0597">Phosphoprotein</keyword>
<dbReference type="PANTHER" id="PTHR10010">
    <property type="entry name" value="SOLUTE CARRIER FAMILY 34 SODIUM PHOSPHATE , MEMBER 2-RELATED"/>
    <property type="match status" value="1"/>
</dbReference>
<evidence type="ECO:0000256" key="10">
    <source>
        <dbReference type="ARBA" id="ARBA00023065"/>
    </source>
</evidence>
<protein>
    <recommendedName>
        <fullName evidence="3">Sodium-dependent phosphate transport protein 2A</fullName>
    </recommendedName>
    <alternativeName>
        <fullName evidence="17">Na(+)-dependent phosphate cotransporter 2A</fullName>
    </alternativeName>
    <alternativeName>
        <fullName evidence="15">Sodium/phosphate cotransporter 2A</fullName>
    </alternativeName>
    <alternativeName>
        <fullName evidence="16">Solute carrier family 34 member 1</fullName>
    </alternativeName>
</protein>